<dbReference type="Pfam" id="PF12833">
    <property type="entry name" value="HTH_18"/>
    <property type="match status" value="1"/>
</dbReference>
<evidence type="ECO:0000313" key="6">
    <source>
        <dbReference type="Proteomes" id="UP000253209"/>
    </source>
</evidence>
<dbReference type="OrthoDB" id="2585681at2"/>
<evidence type="ECO:0000259" key="4">
    <source>
        <dbReference type="PROSITE" id="PS01124"/>
    </source>
</evidence>
<evidence type="ECO:0000256" key="3">
    <source>
        <dbReference type="ARBA" id="ARBA00023163"/>
    </source>
</evidence>
<dbReference type="AlphaFoldDB" id="A0A367GKX1"/>
<dbReference type="GO" id="GO:0043565">
    <property type="term" value="F:sequence-specific DNA binding"/>
    <property type="evidence" value="ECO:0007669"/>
    <property type="project" value="InterPro"/>
</dbReference>
<reference evidence="5 6" key="1">
    <citation type="submission" date="2018-05" db="EMBL/GenBank/DDBJ databases">
        <title>Mucilaginibacter hurinus sp. nov., isolated from briquette warehouse soil.</title>
        <authorList>
            <person name="Choi L."/>
        </authorList>
    </citation>
    <scope>NUCLEOTIDE SEQUENCE [LARGE SCALE GENOMIC DNA]</scope>
    <source>
        <strain evidence="5 6">ZR32</strain>
    </source>
</reference>
<organism evidence="5 6">
    <name type="scientific">Mucilaginibacter hurinus</name>
    <dbReference type="NCBI Taxonomy" id="2201324"/>
    <lineage>
        <taxon>Bacteria</taxon>
        <taxon>Pseudomonadati</taxon>
        <taxon>Bacteroidota</taxon>
        <taxon>Sphingobacteriia</taxon>
        <taxon>Sphingobacteriales</taxon>
        <taxon>Sphingobacteriaceae</taxon>
        <taxon>Mucilaginibacter</taxon>
    </lineage>
</organism>
<dbReference type="PROSITE" id="PS01124">
    <property type="entry name" value="HTH_ARAC_FAMILY_2"/>
    <property type="match status" value="1"/>
</dbReference>
<dbReference type="Proteomes" id="UP000253209">
    <property type="component" value="Unassembled WGS sequence"/>
</dbReference>
<keyword evidence="3" id="KW-0804">Transcription</keyword>
<proteinExistence type="predicted"/>
<dbReference type="Pfam" id="PF02311">
    <property type="entry name" value="AraC_binding"/>
    <property type="match status" value="1"/>
</dbReference>
<accession>A0A367GKX1</accession>
<dbReference type="InterPro" id="IPR009057">
    <property type="entry name" value="Homeodomain-like_sf"/>
</dbReference>
<dbReference type="InterPro" id="IPR020449">
    <property type="entry name" value="Tscrpt_reg_AraC-type_HTH"/>
</dbReference>
<dbReference type="Gene3D" id="1.10.10.60">
    <property type="entry name" value="Homeodomain-like"/>
    <property type="match status" value="1"/>
</dbReference>
<dbReference type="InterPro" id="IPR018060">
    <property type="entry name" value="HTH_AraC"/>
</dbReference>
<dbReference type="PRINTS" id="PR00032">
    <property type="entry name" value="HTHARAC"/>
</dbReference>
<dbReference type="InterPro" id="IPR003313">
    <property type="entry name" value="AraC-bd"/>
</dbReference>
<dbReference type="InterPro" id="IPR014710">
    <property type="entry name" value="RmlC-like_jellyroll"/>
</dbReference>
<dbReference type="SUPFAM" id="SSF51215">
    <property type="entry name" value="Regulatory protein AraC"/>
    <property type="match status" value="1"/>
</dbReference>
<feature type="domain" description="HTH araC/xylS-type" evidence="4">
    <location>
        <begin position="189"/>
        <end position="287"/>
    </location>
</feature>
<evidence type="ECO:0000256" key="2">
    <source>
        <dbReference type="ARBA" id="ARBA00023125"/>
    </source>
</evidence>
<dbReference type="Gene3D" id="2.60.120.10">
    <property type="entry name" value="Jelly Rolls"/>
    <property type="match status" value="1"/>
</dbReference>
<name>A0A367GKX1_9SPHI</name>
<evidence type="ECO:0000313" key="5">
    <source>
        <dbReference type="EMBL" id="RCH54132.1"/>
    </source>
</evidence>
<evidence type="ECO:0000256" key="1">
    <source>
        <dbReference type="ARBA" id="ARBA00023015"/>
    </source>
</evidence>
<dbReference type="RefSeq" id="WP_114006057.1">
    <property type="nucleotide sequence ID" value="NZ_QGDC01000008.1"/>
</dbReference>
<dbReference type="EMBL" id="QGDC01000008">
    <property type="protein sequence ID" value="RCH54132.1"/>
    <property type="molecule type" value="Genomic_DNA"/>
</dbReference>
<sequence>MKKGFPVYDICTLSEYQQHDILVDRFAHYLAKHHDLHFPHKHNFYHLVYFSKGSGTHHIDFKSFTVKPGQIYFMVPGQVHSWFFEGETDGYIINFSETLFNSFLLKQGYLDNLPFFSGDIDDAVVNLSGKNKSAVSHLFEEIINETQQPDRYSFDAVRILMMRIFTVIARTHINTANTPQVSYNHTLLTNFRRLIEQNFVQSKLPKDYAALLYITPNHLNAICNDILGTPAGELIRQRVILEAKRMLVNPKTTIGEIAGYLGFDDNSYFTRFFKKQAGVTPEEFRHTLK</sequence>
<dbReference type="PANTHER" id="PTHR43280:SF32">
    <property type="entry name" value="TRANSCRIPTIONAL REGULATORY PROTEIN"/>
    <property type="match status" value="1"/>
</dbReference>
<protein>
    <submittedName>
        <fullName evidence="5">AraC family transcriptional regulator</fullName>
    </submittedName>
</protein>
<gene>
    <name evidence="5" type="ORF">DJ568_14730</name>
</gene>
<comment type="caution">
    <text evidence="5">The sequence shown here is derived from an EMBL/GenBank/DDBJ whole genome shotgun (WGS) entry which is preliminary data.</text>
</comment>
<dbReference type="InterPro" id="IPR037923">
    <property type="entry name" value="HTH-like"/>
</dbReference>
<dbReference type="SUPFAM" id="SSF46689">
    <property type="entry name" value="Homeodomain-like"/>
    <property type="match status" value="1"/>
</dbReference>
<dbReference type="GO" id="GO:0003700">
    <property type="term" value="F:DNA-binding transcription factor activity"/>
    <property type="evidence" value="ECO:0007669"/>
    <property type="project" value="InterPro"/>
</dbReference>
<keyword evidence="6" id="KW-1185">Reference proteome</keyword>
<keyword evidence="2" id="KW-0238">DNA-binding</keyword>
<keyword evidence="1" id="KW-0805">Transcription regulation</keyword>
<dbReference type="PANTHER" id="PTHR43280">
    <property type="entry name" value="ARAC-FAMILY TRANSCRIPTIONAL REGULATOR"/>
    <property type="match status" value="1"/>
</dbReference>
<dbReference type="SMART" id="SM00342">
    <property type="entry name" value="HTH_ARAC"/>
    <property type="match status" value="1"/>
</dbReference>